<proteinExistence type="predicted"/>
<feature type="domain" description="Gcp-like" evidence="2">
    <location>
        <begin position="35"/>
        <end position="110"/>
    </location>
</feature>
<dbReference type="Proteomes" id="UP000252023">
    <property type="component" value="Chromosome"/>
</dbReference>
<evidence type="ECO:0000259" key="2">
    <source>
        <dbReference type="Pfam" id="PF00814"/>
    </source>
</evidence>
<dbReference type="PANTHER" id="PTHR11735">
    <property type="entry name" value="TRNA N6-ADENOSINE THREONYLCARBAMOYLTRANSFERASE"/>
    <property type="match status" value="1"/>
</dbReference>
<feature type="region of interest" description="Disordered" evidence="1">
    <location>
        <begin position="188"/>
        <end position="230"/>
    </location>
</feature>
<dbReference type="KEGG" id="pars:DRW48_00965"/>
<dbReference type="GO" id="GO:0005829">
    <property type="term" value="C:cytosol"/>
    <property type="evidence" value="ECO:0007669"/>
    <property type="project" value="TreeGrafter"/>
</dbReference>
<dbReference type="AlphaFoldDB" id="A0A344PGF4"/>
<dbReference type="SUPFAM" id="SSF53067">
    <property type="entry name" value="Actin-like ATPase domain"/>
    <property type="match status" value="1"/>
</dbReference>
<protein>
    <submittedName>
        <fullName evidence="3">tRNA (Adenosine(37)-N6)-threonylcarbamoyltransferase complex dimerization subunit type 1 TsaB</fullName>
    </submittedName>
</protein>
<dbReference type="InterPro" id="IPR000905">
    <property type="entry name" value="Gcp-like_dom"/>
</dbReference>
<dbReference type="InterPro" id="IPR043129">
    <property type="entry name" value="ATPase_NBD"/>
</dbReference>
<dbReference type="RefSeq" id="WP_114074779.1">
    <property type="nucleotide sequence ID" value="NZ_CP030918.1"/>
</dbReference>
<sequence length="230" mass="23041">MPDPICLGFDTSAAHCAAALLSGERVLSVRAEPMAKGQAEALMPLLEALLAEAQLGWAQLDVIGVGIGPGSFTGTRIAVSAARGLALGLGIPAIGVSGLEALAAGGNVKDDPGPANGPSAGADLSTPVSLDTNGLVRVMLPLRTGERAVQDFPASGAPEPMRIEPGSCTPPNPETLAVGIAREALARRVEPGPRPAPIYVRPADAAPSRDPGPVILPGLAAPSQPTDAAR</sequence>
<keyword evidence="3" id="KW-0808">Transferase</keyword>
<dbReference type="NCBIfam" id="TIGR03725">
    <property type="entry name" value="T6A_YeaZ"/>
    <property type="match status" value="1"/>
</dbReference>
<accession>A0A344PGF4</accession>
<dbReference type="Pfam" id="PF00814">
    <property type="entry name" value="TsaD"/>
    <property type="match status" value="1"/>
</dbReference>
<dbReference type="PANTHER" id="PTHR11735:SF11">
    <property type="entry name" value="TRNA THREONYLCARBAMOYLADENOSINE BIOSYNTHESIS PROTEIN TSAB"/>
    <property type="match status" value="1"/>
</dbReference>
<keyword evidence="4" id="KW-1185">Reference proteome</keyword>
<dbReference type="InterPro" id="IPR022496">
    <property type="entry name" value="T6A_TsaB"/>
</dbReference>
<reference evidence="4" key="1">
    <citation type="submission" date="2018-07" db="EMBL/GenBank/DDBJ databases">
        <title>Genome sequencing of Paracoccus sp. SC2-6.</title>
        <authorList>
            <person name="Heo J."/>
            <person name="Kim S.-J."/>
            <person name="Kwon S.-W."/>
        </authorList>
    </citation>
    <scope>NUCLEOTIDE SEQUENCE [LARGE SCALE GENOMIC DNA]</scope>
    <source>
        <strain evidence="4">SC2-6</strain>
    </source>
</reference>
<dbReference type="OrthoDB" id="9809995at2"/>
<name>A0A344PGF4_9RHOB</name>
<dbReference type="GO" id="GO:0002949">
    <property type="term" value="P:tRNA threonylcarbamoyladenosine modification"/>
    <property type="evidence" value="ECO:0007669"/>
    <property type="project" value="InterPro"/>
</dbReference>
<dbReference type="EMBL" id="CP030918">
    <property type="protein sequence ID" value="AXC48459.1"/>
    <property type="molecule type" value="Genomic_DNA"/>
</dbReference>
<evidence type="ECO:0000313" key="3">
    <source>
        <dbReference type="EMBL" id="AXC48459.1"/>
    </source>
</evidence>
<evidence type="ECO:0000256" key="1">
    <source>
        <dbReference type="SAM" id="MobiDB-lite"/>
    </source>
</evidence>
<organism evidence="3 4">
    <name type="scientific">Paracoccus suum</name>
    <dbReference type="NCBI Taxonomy" id="2259340"/>
    <lineage>
        <taxon>Bacteria</taxon>
        <taxon>Pseudomonadati</taxon>
        <taxon>Pseudomonadota</taxon>
        <taxon>Alphaproteobacteria</taxon>
        <taxon>Rhodobacterales</taxon>
        <taxon>Paracoccaceae</taxon>
        <taxon>Paracoccus</taxon>
    </lineage>
</organism>
<dbReference type="GO" id="GO:0016740">
    <property type="term" value="F:transferase activity"/>
    <property type="evidence" value="ECO:0007669"/>
    <property type="project" value="UniProtKB-KW"/>
</dbReference>
<dbReference type="Gene3D" id="3.30.420.40">
    <property type="match status" value="1"/>
</dbReference>
<gene>
    <name evidence="3" type="primary">tsaB</name>
    <name evidence="3" type="ORF">DRW48_00965</name>
</gene>
<evidence type="ECO:0000313" key="4">
    <source>
        <dbReference type="Proteomes" id="UP000252023"/>
    </source>
</evidence>